<sequence>MFTPSVPTRNGPQCPECNEALDWPARDLPDDHILKCPNGHALCSMGDFRLAAREMALQEEFRLTRDGARSHGQHRVPERPVARMSNTASHGTSHESLAGSISAA</sequence>
<dbReference type="EMBL" id="JASCSA010000005">
    <property type="protein sequence ID" value="MDI5884297.1"/>
    <property type="molecule type" value="Genomic_DNA"/>
</dbReference>
<dbReference type="Proteomes" id="UP001170481">
    <property type="component" value="Unassembled WGS sequence"/>
</dbReference>
<dbReference type="AlphaFoldDB" id="A0AAP4X1B7"/>
<dbReference type="RefSeq" id="WP_043333132.1">
    <property type="nucleotide sequence ID" value="NZ_CANLSP010000003.1"/>
</dbReference>
<comment type="caution">
    <text evidence="3">The sequence shown here is derived from an EMBL/GenBank/DDBJ whole genome shotgun (WGS) entry which is preliminary data.</text>
</comment>
<organism evidence="3 4">
    <name type="scientific">Cobetia amphilecti</name>
    <dbReference type="NCBI Taxonomy" id="1055104"/>
    <lineage>
        <taxon>Bacteria</taxon>
        <taxon>Pseudomonadati</taxon>
        <taxon>Pseudomonadota</taxon>
        <taxon>Gammaproteobacteria</taxon>
        <taxon>Oceanospirillales</taxon>
        <taxon>Halomonadaceae</taxon>
        <taxon>Cobetia</taxon>
    </lineage>
</organism>
<feature type="compositionally biased region" description="Basic and acidic residues" evidence="1">
    <location>
        <begin position="64"/>
        <end position="81"/>
    </location>
</feature>
<reference evidence="5" key="3">
    <citation type="submission" date="2023-07" db="EMBL/GenBank/DDBJ databases">
        <title>Genome-based characterization of strain KMM 296 and proposal for reclassification of Cobetia litoralis and Cobetia pacifica, and emended description of the species Cobetia amphilecti and Cobetia marina.</title>
        <authorList>
            <person name="Balabanova L."/>
            <person name="Nedashkovskaya O."/>
        </authorList>
    </citation>
    <scope>NUCLEOTIDE SEQUENCE [LARGE SCALE GENOMIC DNA]</scope>
    <source>
        <strain evidence="5">NRIC 0815</strain>
    </source>
</reference>
<accession>A0AAP4X1B7</accession>
<evidence type="ECO:0000313" key="5">
    <source>
        <dbReference type="Proteomes" id="UP001229025"/>
    </source>
</evidence>
<evidence type="ECO:0000313" key="2">
    <source>
        <dbReference type="EMBL" id="MDI5884297.1"/>
    </source>
</evidence>
<evidence type="ECO:0000313" key="4">
    <source>
        <dbReference type="Proteomes" id="UP001170481"/>
    </source>
</evidence>
<evidence type="ECO:0000256" key="1">
    <source>
        <dbReference type="SAM" id="MobiDB-lite"/>
    </source>
</evidence>
<reference evidence="2" key="4">
    <citation type="submission" date="2024-05" db="EMBL/GenBank/DDBJ databases">
        <title>Genome-based characterization of strain KMM 296 and proposal for reclassification of Cobetia litoralis and Cobetia pacifica, and emended description of the species Cobetia amphilecti and Cobetia marina.</title>
        <authorList>
            <person name="Balabanova L."/>
            <person name="Nedashkovskaya O."/>
        </authorList>
    </citation>
    <scope>NUCLEOTIDE SEQUENCE</scope>
    <source>
        <strain evidence="2">NRIC 0815</strain>
    </source>
</reference>
<dbReference type="EMBL" id="JAUORK010000015">
    <property type="protein sequence ID" value="MDO6672771.1"/>
    <property type="molecule type" value="Genomic_DNA"/>
</dbReference>
<reference evidence="2 5" key="1">
    <citation type="submission" date="2023-04" db="EMBL/GenBank/DDBJ databases">
        <authorList>
            <person name="Otstavnykh N."/>
            <person name="Seitkalieva A."/>
            <person name="Bystritskaya E."/>
        </authorList>
    </citation>
    <scope>NUCLEOTIDE SEQUENCE [LARGE SCALE GENOMIC DNA]</scope>
    <source>
        <strain evidence="2 5">NRIC 0815</strain>
    </source>
</reference>
<dbReference type="Proteomes" id="UP001229025">
    <property type="component" value="Unassembled WGS sequence"/>
</dbReference>
<name>A0AAP4X1B7_9GAMM</name>
<protein>
    <submittedName>
        <fullName evidence="3">Uncharacterized protein</fullName>
    </submittedName>
</protein>
<proteinExistence type="predicted"/>
<keyword evidence="5" id="KW-1185">Reference proteome</keyword>
<gene>
    <name evidence="3" type="ORF">Q4535_11655</name>
    <name evidence="2" type="ORF">QLT01_08015</name>
</gene>
<reference evidence="3" key="2">
    <citation type="submission" date="2023-07" db="EMBL/GenBank/DDBJ databases">
        <title>Genome content predicts the carbon catabolic preferences of heterotrophic bacteria.</title>
        <authorList>
            <person name="Gralka M."/>
        </authorList>
    </citation>
    <scope>NUCLEOTIDE SEQUENCE</scope>
    <source>
        <strain evidence="3">C2R13</strain>
    </source>
</reference>
<feature type="region of interest" description="Disordered" evidence="1">
    <location>
        <begin position="64"/>
        <end position="104"/>
    </location>
</feature>
<evidence type="ECO:0000313" key="3">
    <source>
        <dbReference type="EMBL" id="MDO6672771.1"/>
    </source>
</evidence>
<feature type="compositionally biased region" description="Polar residues" evidence="1">
    <location>
        <begin position="84"/>
        <end position="95"/>
    </location>
</feature>